<protein>
    <submittedName>
        <fullName evidence="1">Uncharacterized protein</fullName>
    </submittedName>
</protein>
<evidence type="ECO:0000313" key="1">
    <source>
        <dbReference type="EMBL" id="GHG77497.1"/>
    </source>
</evidence>
<proteinExistence type="predicted"/>
<comment type="caution">
    <text evidence="1">The sequence shown here is derived from an EMBL/GenBank/DDBJ whole genome shotgun (WGS) entry which is preliminary data.</text>
</comment>
<reference evidence="2" key="1">
    <citation type="journal article" date="2019" name="Int. J. Syst. Evol. Microbiol.">
        <title>The Global Catalogue of Microorganisms (GCM) 10K type strain sequencing project: providing services to taxonomists for standard genome sequencing and annotation.</title>
        <authorList>
            <consortium name="The Broad Institute Genomics Platform"/>
            <consortium name="The Broad Institute Genome Sequencing Center for Infectious Disease"/>
            <person name="Wu L."/>
            <person name="Ma J."/>
        </authorList>
    </citation>
    <scope>NUCLEOTIDE SEQUENCE [LARGE SCALE GENOMIC DNA]</scope>
    <source>
        <strain evidence="2">CGMCC 1.7003</strain>
    </source>
</reference>
<name>A0ABQ3L3D4_9ALTE</name>
<dbReference type="EMBL" id="BNAO01000011">
    <property type="protein sequence ID" value="GHG77497.1"/>
    <property type="molecule type" value="Genomic_DNA"/>
</dbReference>
<organism evidence="1 2">
    <name type="scientific">Alishewanella longhuensis</name>
    <dbReference type="NCBI Taxonomy" id="1091037"/>
    <lineage>
        <taxon>Bacteria</taxon>
        <taxon>Pseudomonadati</taxon>
        <taxon>Pseudomonadota</taxon>
        <taxon>Gammaproteobacteria</taxon>
        <taxon>Alteromonadales</taxon>
        <taxon>Alteromonadaceae</taxon>
        <taxon>Alishewanella</taxon>
    </lineage>
</organism>
<keyword evidence="2" id="KW-1185">Reference proteome</keyword>
<accession>A0ABQ3L3D4</accession>
<evidence type="ECO:0000313" key="2">
    <source>
        <dbReference type="Proteomes" id="UP000659697"/>
    </source>
</evidence>
<dbReference type="RefSeq" id="WP_189434167.1">
    <property type="nucleotide sequence ID" value="NZ_BNAO01000011.1"/>
</dbReference>
<sequence>MILLNTFPIKQHLSFGHFQPREMMTVLNSITTHQKIYADLLKSKGVSNVAIIILLDDLLNVNIYADILDEGTLNIPAEQEVIEQLKSAVIEFNDEYNSILNEKISGDDVSFSPNFKKIFDCLRNLNEVQSLQIADETIAFEQLDATIFRKERALCEAPLQGFGTLEIFDYNDLCILITPDPHKKQKYQKIKAFCKLEQNIHIMKARYSEKILYGEYSVEEVDGKFYLKSFNLKQMNLGFD</sequence>
<gene>
    <name evidence="1" type="ORF">GCM10010919_33200</name>
</gene>
<dbReference type="Proteomes" id="UP000659697">
    <property type="component" value="Unassembled WGS sequence"/>
</dbReference>